<organism evidence="4 5">
    <name type="scientific">Caenorhabditis japonica</name>
    <dbReference type="NCBI Taxonomy" id="281687"/>
    <lineage>
        <taxon>Eukaryota</taxon>
        <taxon>Metazoa</taxon>
        <taxon>Ecdysozoa</taxon>
        <taxon>Nematoda</taxon>
        <taxon>Chromadorea</taxon>
        <taxon>Rhabditida</taxon>
        <taxon>Rhabditina</taxon>
        <taxon>Rhabditomorpha</taxon>
        <taxon>Rhabditoidea</taxon>
        <taxon>Rhabditidae</taxon>
        <taxon>Peloderinae</taxon>
        <taxon>Caenorhabditis</taxon>
    </lineage>
</organism>
<dbReference type="InterPro" id="IPR000477">
    <property type="entry name" value="RT_dom"/>
</dbReference>
<reference evidence="4" key="2">
    <citation type="submission" date="2022-06" db="UniProtKB">
        <authorList>
            <consortium name="EnsemblMetazoa"/>
        </authorList>
    </citation>
    <scope>IDENTIFICATION</scope>
    <source>
        <strain evidence="4">DF5081</strain>
    </source>
</reference>
<dbReference type="PRINTS" id="PR01345">
    <property type="entry name" value="CERVTRCPTASE"/>
</dbReference>
<evidence type="ECO:0000256" key="1">
    <source>
        <dbReference type="SAM" id="Coils"/>
    </source>
</evidence>
<reference evidence="5" key="1">
    <citation type="submission" date="2010-08" db="EMBL/GenBank/DDBJ databases">
        <authorList>
            <consortium name="Caenorhabditis japonica Sequencing Consortium"/>
            <person name="Wilson R.K."/>
        </authorList>
    </citation>
    <scope>NUCLEOTIDE SEQUENCE [LARGE SCALE GENOMIC DNA]</scope>
    <source>
        <strain evidence="5">DF5081</strain>
    </source>
</reference>
<protein>
    <submittedName>
        <fullName evidence="4">Reverse transcriptase domain-containing protein</fullName>
    </submittedName>
</protein>
<dbReference type="InterPro" id="IPR043128">
    <property type="entry name" value="Rev_trsase/Diguanyl_cyclase"/>
</dbReference>
<dbReference type="GO" id="GO:0003824">
    <property type="term" value="F:catalytic activity"/>
    <property type="evidence" value="ECO:0007669"/>
    <property type="project" value="InterPro"/>
</dbReference>
<dbReference type="Pfam" id="PF14529">
    <property type="entry name" value="Exo_endo_phos_2"/>
    <property type="match status" value="1"/>
</dbReference>
<accession>A0A8R1DXI6</accession>
<dbReference type="Pfam" id="PF00078">
    <property type="entry name" value="RVT_1"/>
    <property type="match status" value="1"/>
</dbReference>
<dbReference type="InterPro" id="IPR005135">
    <property type="entry name" value="Endo/exonuclease/phosphatase"/>
</dbReference>
<evidence type="ECO:0000313" key="4">
    <source>
        <dbReference type="EnsemblMetazoa" id="CJA15137.1"/>
    </source>
</evidence>
<feature type="domain" description="Reverse transcriptase" evidence="3">
    <location>
        <begin position="736"/>
        <end position="979"/>
    </location>
</feature>
<dbReference type="Gene3D" id="3.60.10.10">
    <property type="entry name" value="Endonuclease/exonuclease/phosphatase"/>
    <property type="match status" value="1"/>
</dbReference>
<dbReference type="SUPFAM" id="SSF56672">
    <property type="entry name" value="DNA/RNA polymerases"/>
    <property type="match status" value="1"/>
</dbReference>
<dbReference type="InterPro" id="IPR036691">
    <property type="entry name" value="Endo/exonu/phosph_ase_sf"/>
</dbReference>
<evidence type="ECO:0000313" key="5">
    <source>
        <dbReference type="Proteomes" id="UP000005237"/>
    </source>
</evidence>
<name>A0A8R1DXI6_CAEJA</name>
<evidence type="ECO:0000256" key="2">
    <source>
        <dbReference type="SAM" id="MobiDB-lite"/>
    </source>
</evidence>
<keyword evidence="5" id="KW-1185">Reference proteome</keyword>
<dbReference type="EnsemblMetazoa" id="CJA15137.1">
    <property type="protein sequence ID" value="CJA15137.1"/>
    <property type="gene ID" value="WBGene00134341"/>
</dbReference>
<dbReference type="PANTHER" id="PTHR33395">
    <property type="entry name" value="TRANSCRIPTASE, PUTATIVE-RELATED-RELATED"/>
    <property type="match status" value="1"/>
</dbReference>
<dbReference type="GO" id="GO:0031012">
    <property type="term" value="C:extracellular matrix"/>
    <property type="evidence" value="ECO:0007669"/>
    <property type="project" value="TreeGrafter"/>
</dbReference>
<dbReference type="AlphaFoldDB" id="A0A8R1DXI6"/>
<proteinExistence type="predicted"/>
<dbReference type="PANTHER" id="PTHR33395:SF22">
    <property type="entry name" value="REVERSE TRANSCRIPTASE DOMAIN-CONTAINING PROTEIN"/>
    <property type="match status" value="1"/>
</dbReference>
<dbReference type="InterPro" id="IPR043502">
    <property type="entry name" value="DNA/RNA_pol_sf"/>
</dbReference>
<dbReference type="SUPFAM" id="SSF56219">
    <property type="entry name" value="DNase I-like"/>
    <property type="match status" value="1"/>
</dbReference>
<dbReference type="GO" id="GO:0061343">
    <property type="term" value="P:cell adhesion involved in heart morphogenesis"/>
    <property type="evidence" value="ECO:0007669"/>
    <property type="project" value="TreeGrafter"/>
</dbReference>
<feature type="region of interest" description="Disordered" evidence="2">
    <location>
        <begin position="1"/>
        <end position="48"/>
    </location>
</feature>
<dbReference type="PROSITE" id="PS50878">
    <property type="entry name" value="RT_POL"/>
    <property type="match status" value="1"/>
</dbReference>
<dbReference type="Proteomes" id="UP000005237">
    <property type="component" value="Unassembled WGS sequence"/>
</dbReference>
<keyword evidence="1" id="KW-0175">Coiled coil</keyword>
<sequence>MGPPLLRTKPKMSFAAKRKSRGSPPSDSKRQKSSLKMDASSVVEMSPSAESMSAVEGAMLPASGFPIMKINKPTSCSTEDLSKVIDSMAEIIENLQKQNNLLITQNADLFKTVNTFASQVGELLKSSSTGPPSNKKSFAEIVANSIQTPAAQVSIIRATEIAQHSEERKRSIIVRNACLPEDCSKDNELGSFLAKSCGVPTTESIFRIPTKKGPPLLKIQLKKKEDAHKVLGMFEKVKNGMTFCQSATVRPDLSKPELEKYRSAWREAIKLNNEHGERVFTVRDLEVVKLRLKEGQTRRPWTVSPKLQSSSHFDIICLSETKIDSSFTDALLSLNNTFSVFRKDRNRHGGGVAILVSKRFNHKTAPISINVDVEICGVDLMVNGTTLRIIVGYHPNHNLKLDDLLSTLDGLLLTQKHCIIVGDFNVPHINWASLSGSDNTCRKFASFVSRNGLSQLVNAPTRHNPDSILDLCLSNTPIVRDVVVGEMFSDHRLLRIKLSLRKIRSNPLTTVRLFKKGDYATINCILSRIDWVSYLRGLDVNEMNIRLLEVLQDCINHFVPERLLNTSKKRHSSEVRSLQKNKLTIWKQEGNSDHYKHLSQKLKKLIIKEEKENMDKILVSGSSKNFFKFINQRMKESSDVGMIMDGKTCVYDNYRKAELFAESFGKVYSTDDGQYTTCDLRTSAHLSEIIFEPYAVELELSKLASKVNTSPDEIPAIFLKKICTSIALPLSIIFNTSMRTGFLPDLWKTAIVKPLFKKGSRSDANNYRPISLTSTICKTMERMIRKEMMKHIYGNKLLSNAQYGFRPHRGTEAQLLHYISCIQSNMEKKKDMSSVYVDFRKAFDTVSLPKLQIKMESYGICGRLLNWLSSFLTDRHQSVVLNEVFSPRMVVKSGVPQGSVLGPVLFLLYVNDIGDSLECDTLLYADDLKIFSTDSAALQRDLDRISNWCRTWQMDVAPNKCEFITFNYSKKNSALSFPLMIGNFNLQRTTEIRDLGVIFSNNLSFKSHISVIVRKAHQRINILFNIIRLSTIDVFIKCYVIYVRPILEYGSVVFSPISKELVKTIESLQKSFIYRCYKKFGIVYNSYFEALEQNNLETLERRRLMADLVFIYKWLVSREINIGHDLFISSANLLPLRRHNYYIRCQLTGATRIGSQFLSNRIIRCWNSLPVKTFPVKFSSTAFKNRLQNLSLNNFLLLNFHNF</sequence>
<dbReference type="GO" id="GO:0007508">
    <property type="term" value="P:larval heart development"/>
    <property type="evidence" value="ECO:0007669"/>
    <property type="project" value="TreeGrafter"/>
</dbReference>
<dbReference type="Gene3D" id="3.30.70.270">
    <property type="match status" value="1"/>
</dbReference>
<feature type="coiled-coil region" evidence="1">
    <location>
        <begin position="78"/>
        <end position="105"/>
    </location>
</feature>
<evidence type="ECO:0000259" key="3">
    <source>
        <dbReference type="PROSITE" id="PS50878"/>
    </source>
</evidence>
<dbReference type="CDD" id="cd01650">
    <property type="entry name" value="RT_nLTR_like"/>
    <property type="match status" value="1"/>
</dbReference>